<sequence length="343" mass="36465">MAVVTVTAGTASAEVRPGAEPGTVTLSTRNLHLTAADTSCFKKSYPNCASSDPAVSFQLVSRGDTSACSFTLSTTWGDGAGGTLDFSGGPDGTLLTPVKHTYTKPKPFVAPKTYAVTWSVTVRSGSNCRPSSDKLSFARTCTSSSLSGPAWAARFPTSTRFEDLKDGFREQVTSFVRAMRSGGITVVPRATLRPPQRAYMMHYAWLIAKKKTSADKVPPFKPAAGQAPVDICWQHTKADGTFDSAASVAAAQRLVTAFGIDPNLRVAPSLTTLHTQGLAIDMTTTWSARSITVTDHGGHRVTISTTPHTGLNTKLISVGRSYGVIHYSSPPEDDPNHWSTNGH</sequence>
<organism evidence="1 2">
    <name type="scientific">Streptomyces actinomycinicus</name>
    <dbReference type="NCBI Taxonomy" id="1695166"/>
    <lineage>
        <taxon>Bacteria</taxon>
        <taxon>Bacillati</taxon>
        <taxon>Actinomycetota</taxon>
        <taxon>Actinomycetes</taxon>
        <taxon>Kitasatosporales</taxon>
        <taxon>Streptomycetaceae</taxon>
        <taxon>Streptomyces</taxon>
    </lineage>
</organism>
<proteinExistence type="predicted"/>
<comment type="caution">
    <text evidence="1">The sequence shown here is derived from an EMBL/GenBank/DDBJ whole genome shotgun (WGS) entry which is preliminary data.</text>
</comment>
<dbReference type="AlphaFoldDB" id="A0A937EH34"/>
<protein>
    <submittedName>
        <fullName evidence="1">Uncharacterized protein</fullName>
    </submittedName>
</protein>
<reference evidence="1" key="1">
    <citation type="submission" date="2021-01" db="EMBL/GenBank/DDBJ databases">
        <title>WGS of actinomycetes isolated from Thailand.</title>
        <authorList>
            <person name="Thawai C."/>
        </authorList>
    </citation>
    <scope>NUCLEOTIDE SEQUENCE</scope>
    <source>
        <strain evidence="1">RCU-197</strain>
    </source>
</reference>
<dbReference type="RefSeq" id="WP_201834255.1">
    <property type="nucleotide sequence ID" value="NZ_JAERRK010000004.1"/>
</dbReference>
<evidence type="ECO:0000313" key="2">
    <source>
        <dbReference type="Proteomes" id="UP000661858"/>
    </source>
</evidence>
<accession>A0A937EH34</accession>
<dbReference type="Proteomes" id="UP000661858">
    <property type="component" value="Unassembled WGS sequence"/>
</dbReference>
<name>A0A937EH34_9ACTN</name>
<evidence type="ECO:0000313" key="1">
    <source>
        <dbReference type="EMBL" id="MBL1082403.1"/>
    </source>
</evidence>
<dbReference type="EMBL" id="JAERRK010000004">
    <property type="protein sequence ID" value="MBL1082403.1"/>
    <property type="molecule type" value="Genomic_DNA"/>
</dbReference>
<keyword evidence="2" id="KW-1185">Reference proteome</keyword>
<gene>
    <name evidence="1" type="ORF">JK359_10475</name>
</gene>